<dbReference type="SUPFAM" id="SSF53335">
    <property type="entry name" value="S-adenosyl-L-methionine-dependent methyltransferases"/>
    <property type="match status" value="1"/>
</dbReference>
<accession>A0A420HK75</accession>
<evidence type="ECO:0000256" key="3">
    <source>
        <dbReference type="ARBA" id="ARBA00022679"/>
    </source>
</evidence>
<keyword evidence="4" id="KW-0949">S-adenosyl-L-methionine</keyword>
<dbReference type="Pfam" id="PF13578">
    <property type="entry name" value="Methyltransf_24"/>
    <property type="match status" value="1"/>
</dbReference>
<evidence type="ECO:0000313" key="8">
    <source>
        <dbReference type="Proteomes" id="UP000286134"/>
    </source>
</evidence>
<comment type="similarity">
    <text evidence="6">Belongs to the class I-like SAM-binding methyltransferase superfamily. Cation-dependent O-methyltransferase family.</text>
</comment>
<name>A0A420HK75_9PEZI</name>
<evidence type="ECO:0000256" key="6">
    <source>
        <dbReference type="ARBA" id="ARBA00023453"/>
    </source>
</evidence>
<dbReference type="PANTHER" id="PTHR43836">
    <property type="entry name" value="CATECHOL O-METHYLTRANSFERASE 1-RELATED"/>
    <property type="match status" value="1"/>
</dbReference>
<dbReference type="Gene3D" id="3.40.50.150">
    <property type="entry name" value="Vaccinia Virus protein VP39"/>
    <property type="match status" value="1"/>
</dbReference>
<dbReference type="EMBL" id="MCFK01007191">
    <property type="protein sequence ID" value="RKF57799.1"/>
    <property type="molecule type" value="Genomic_DNA"/>
</dbReference>
<dbReference type="STRING" id="212602.A0A420HK75"/>
<keyword evidence="2 7" id="KW-0489">Methyltransferase</keyword>
<dbReference type="Proteomes" id="UP000286134">
    <property type="component" value="Unassembled WGS sequence"/>
</dbReference>
<keyword evidence="3 7" id="KW-0808">Transferase</keyword>
<keyword evidence="5" id="KW-0128">Catecholamine metabolism</keyword>
<gene>
    <name evidence="7" type="ORF">OnM2_071024</name>
</gene>
<evidence type="ECO:0000256" key="2">
    <source>
        <dbReference type="ARBA" id="ARBA00022603"/>
    </source>
</evidence>
<reference evidence="7 8" key="1">
    <citation type="journal article" date="2018" name="BMC Genomics">
        <title>Comparative genome analyses reveal sequence features reflecting distinct modes of host-adaptation between dicot and monocot powdery mildew.</title>
        <authorList>
            <person name="Wu Y."/>
            <person name="Ma X."/>
            <person name="Pan Z."/>
            <person name="Kale S.D."/>
            <person name="Song Y."/>
            <person name="King H."/>
            <person name="Zhang Q."/>
            <person name="Presley C."/>
            <person name="Deng X."/>
            <person name="Wei C.I."/>
            <person name="Xiao S."/>
        </authorList>
    </citation>
    <scope>NUCLEOTIDE SEQUENCE [LARGE SCALE GENOMIC DNA]</scope>
    <source>
        <strain evidence="7">UMSG2</strain>
    </source>
</reference>
<sequence>MTTITTTTSSNNTVEGTLRVYKQKEEVWFDDGREERLLEYVKSKLDPESPNRPQDIIKLIDDFGVNENFMMNVGERKGACVTDLIAKHKPTTMVELGCYIGYSTVLFASALKKNGGSKYTSFEREPKFASVAAAMIDLAGLSDIVRFVIGPSSSSLVSEQAAGRLLSTDMVFLDHYKPAYVIDLKILESLNVIHEGTVLIADNVIDPGNPSYLSYVRSSPEEKLKSLNATSIDLNSFPSDSVHQYKKDYAPDKTELPGNPNILYESRLVLSQEPTGSPDGLEVSICKSILV</sequence>
<dbReference type="GO" id="GO:0008171">
    <property type="term" value="F:O-methyltransferase activity"/>
    <property type="evidence" value="ECO:0007669"/>
    <property type="project" value="InterPro"/>
</dbReference>
<dbReference type="AlphaFoldDB" id="A0A420HK75"/>
<keyword evidence="8" id="KW-1185">Reference proteome</keyword>
<protein>
    <recommendedName>
        <fullName evidence="1">catechol O-methyltransferase</fullName>
        <ecNumber evidence="1">2.1.1.6</ecNumber>
    </recommendedName>
</protein>
<dbReference type="PROSITE" id="PS51682">
    <property type="entry name" value="SAM_OMT_I"/>
    <property type="match status" value="1"/>
</dbReference>
<organism evidence="7 8">
    <name type="scientific">Erysiphe neolycopersici</name>
    <dbReference type="NCBI Taxonomy" id="212602"/>
    <lineage>
        <taxon>Eukaryota</taxon>
        <taxon>Fungi</taxon>
        <taxon>Dikarya</taxon>
        <taxon>Ascomycota</taxon>
        <taxon>Pezizomycotina</taxon>
        <taxon>Leotiomycetes</taxon>
        <taxon>Erysiphales</taxon>
        <taxon>Erysiphaceae</taxon>
        <taxon>Erysiphe</taxon>
    </lineage>
</organism>
<dbReference type="PANTHER" id="PTHR43836:SF2">
    <property type="entry name" value="CATECHOL O-METHYLTRANSFERASE 1-RELATED"/>
    <property type="match status" value="1"/>
</dbReference>
<evidence type="ECO:0000256" key="1">
    <source>
        <dbReference type="ARBA" id="ARBA00012880"/>
    </source>
</evidence>
<dbReference type="OrthoDB" id="186626at2759"/>
<dbReference type="GO" id="GO:0006584">
    <property type="term" value="P:catecholamine metabolic process"/>
    <property type="evidence" value="ECO:0007669"/>
    <property type="project" value="UniProtKB-KW"/>
</dbReference>
<evidence type="ECO:0000256" key="4">
    <source>
        <dbReference type="ARBA" id="ARBA00022691"/>
    </source>
</evidence>
<dbReference type="EC" id="2.1.1.6" evidence="1"/>
<evidence type="ECO:0000313" key="7">
    <source>
        <dbReference type="EMBL" id="RKF57799.1"/>
    </source>
</evidence>
<evidence type="ECO:0000256" key="5">
    <source>
        <dbReference type="ARBA" id="ARBA00022939"/>
    </source>
</evidence>
<dbReference type="GO" id="GO:0032259">
    <property type="term" value="P:methylation"/>
    <property type="evidence" value="ECO:0007669"/>
    <property type="project" value="UniProtKB-KW"/>
</dbReference>
<proteinExistence type="inferred from homology"/>
<comment type="caution">
    <text evidence="7">The sequence shown here is derived from an EMBL/GenBank/DDBJ whole genome shotgun (WGS) entry which is preliminary data.</text>
</comment>
<dbReference type="InterPro" id="IPR029063">
    <property type="entry name" value="SAM-dependent_MTases_sf"/>
</dbReference>
<dbReference type="InterPro" id="IPR002935">
    <property type="entry name" value="SAM_O-MeTrfase"/>
</dbReference>